<dbReference type="EMBL" id="JALDAX010000014">
    <property type="protein sequence ID" value="MCI3244122.1"/>
    <property type="molecule type" value="Genomic_DNA"/>
</dbReference>
<reference evidence="1" key="1">
    <citation type="submission" date="2022-03" db="EMBL/GenBank/DDBJ databases">
        <title>Streptomyces 7R015 and 7R016 isolated from Barleria lupulina in Thailand.</title>
        <authorList>
            <person name="Kanchanasin P."/>
            <person name="Phongsopitanun W."/>
            <person name="Tanasupawat S."/>
        </authorList>
    </citation>
    <scope>NUCLEOTIDE SEQUENCE</scope>
    <source>
        <strain evidence="1">7R016</strain>
    </source>
</reference>
<keyword evidence="2" id="KW-1185">Reference proteome</keyword>
<dbReference type="Proteomes" id="UP001165270">
    <property type="component" value="Unassembled WGS sequence"/>
</dbReference>
<accession>A0ABS9XTB7</accession>
<name>A0ABS9XTB7_9ACTN</name>
<gene>
    <name evidence="1" type="ORF">MQN93_30820</name>
</gene>
<comment type="caution">
    <text evidence="1">The sequence shown here is derived from an EMBL/GenBank/DDBJ whole genome shotgun (WGS) entry which is preliminary data.</text>
</comment>
<proteinExistence type="predicted"/>
<protein>
    <submittedName>
        <fullName evidence="1">Uncharacterized protein</fullName>
    </submittedName>
</protein>
<sequence>MQLDAAHYERLDEVSRLLLRRPHEVAETVRLLGGDADHFRMPILPMA</sequence>
<organism evidence="1 2">
    <name type="scientific">Streptomyces spinosisporus</name>
    <dbReference type="NCBI Taxonomy" id="2927582"/>
    <lineage>
        <taxon>Bacteria</taxon>
        <taxon>Bacillati</taxon>
        <taxon>Actinomycetota</taxon>
        <taxon>Actinomycetes</taxon>
        <taxon>Kitasatosporales</taxon>
        <taxon>Streptomycetaceae</taxon>
        <taxon>Streptomyces</taxon>
    </lineage>
</organism>
<evidence type="ECO:0000313" key="1">
    <source>
        <dbReference type="EMBL" id="MCI3244122.1"/>
    </source>
</evidence>
<dbReference type="RefSeq" id="WP_242712130.1">
    <property type="nucleotide sequence ID" value="NZ_JALDAX010000014.1"/>
</dbReference>
<evidence type="ECO:0000313" key="2">
    <source>
        <dbReference type="Proteomes" id="UP001165270"/>
    </source>
</evidence>